<protein>
    <submittedName>
        <fullName evidence="1">Uncharacterized protein</fullName>
    </submittedName>
</protein>
<keyword evidence="2" id="KW-1185">Reference proteome</keyword>
<dbReference type="Proteomes" id="UP000005239">
    <property type="component" value="Unassembled WGS sequence"/>
</dbReference>
<accession>A0A8R1Z919</accession>
<dbReference type="EnsemblMetazoa" id="PPA46112.1">
    <property type="protein sequence ID" value="PPA46112.1"/>
    <property type="gene ID" value="WBGene00284481"/>
</dbReference>
<name>A0A2A6BW47_PRIPA</name>
<reference evidence="1" key="2">
    <citation type="submission" date="2022-06" db="UniProtKB">
        <authorList>
            <consortium name="EnsemblMetazoa"/>
        </authorList>
    </citation>
    <scope>IDENTIFICATION</scope>
    <source>
        <strain evidence="1">PS312</strain>
    </source>
</reference>
<evidence type="ECO:0000313" key="2">
    <source>
        <dbReference type="Proteomes" id="UP000005239"/>
    </source>
</evidence>
<proteinExistence type="predicted"/>
<organism evidence="1 2">
    <name type="scientific">Pristionchus pacificus</name>
    <name type="common">Parasitic nematode worm</name>
    <dbReference type="NCBI Taxonomy" id="54126"/>
    <lineage>
        <taxon>Eukaryota</taxon>
        <taxon>Metazoa</taxon>
        <taxon>Ecdysozoa</taxon>
        <taxon>Nematoda</taxon>
        <taxon>Chromadorea</taxon>
        <taxon>Rhabditida</taxon>
        <taxon>Rhabditina</taxon>
        <taxon>Diplogasteromorpha</taxon>
        <taxon>Diplogasteroidea</taxon>
        <taxon>Neodiplogasteridae</taxon>
        <taxon>Pristionchus</taxon>
    </lineage>
</organism>
<sequence>MATLHLSKLSRYLRINYIIHSTINSFPFYNENFDYIFYTLHSYYYNNLFDPINYIAYSRIHECVSLYNKYPFYNKYPNHLIYYYCFLHYHIFFCYNNNNRIPIDNGYSISSSSPPSGRFPPNHTVSKRGNKNSTYS</sequence>
<gene>
    <name evidence="1" type="primary">WBGene00284481</name>
</gene>
<dbReference type="AlphaFoldDB" id="A0A2A6BW47"/>
<accession>A0A2A6BW47</accession>
<reference evidence="2" key="1">
    <citation type="journal article" date="2008" name="Nat. Genet.">
        <title>The Pristionchus pacificus genome provides a unique perspective on nematode lifestyle and parasitism.</title>
        <authorList>
            <person name="Dieterich C."/>
            <person name="Clifton S.W."/>
            <person name="Schuster L.N."/>
            <person name="Chinwalla A."/>
            <person name="Delehaunty K."/>
            <person name="Dinkelacker I."/>
            <person name="Fulton L."/>
            <person name="Fulton R."/>
            <person name="Godfrey J."/>
            <person name="Minx P."/>
            <person name="Mitreva M."/>
            <person name="Roeseler W."/>
            <person name="Tian H."/>
            <person name="Witte H."/>
            <person name="Yang S.P."/>
            <person name="Wilson R.K."/>
            <person name="Sommer R.J."/>
        </authorList>
    </citation>
    <scope>NUCLEOTIDE SEQUENCE [LARGE SCALE GENOMIC DNA]</scope>
    <source>
        <strain evidence="2">PS312</strain>
    </source>
</reference>
<evidence type="ECO:0000313" key="1">
    <source>
        <dbReference type="EnsemblMetazoa" id="PPA46112.1"/>
    </source>
</evidence>